<feature type="transmembrane region" description="Helical" evidence="1">
    <location>
        <begin position="33"/>
        <end position="55"/>
    </location>
</feature>
<dbReference type="EMBL" id="BMXF01000006">
    <property type="protein sequence ID" value="GHB84984.1"/>
    <property type="molecule type" value="Genomic_DNA"/>
</dbReference>
<keyword evidence="1" id="KW-1133">Transmembrane helix</keyword>
<gene>
    <name evidence="3" type="ORF">GCM10007390_45300</name>
</gene>
<keyword evidence="4" id="KW-1185">Reference proteome</keyword>
<accession>A0A8J3DD44</accession>
<organism evidence="3 4">
    <name type="scientific">Persicitalea jodogahamensis</name>
    <dbReference type="NCBI Taxonomy" id="402147"/>
    <lineage>
        <taxon>Bacteria</taxon>
        <taxon>Pseudomonadati</taxon>
        <taxon>Bacteroidota</taxon>
        <taxon>Cytophagia</taxon>
        <taxon>Cytophagales</taxon>
        <taxon>Spirosomataceae</taxon>
        <taxon>Persicitalea</taxon>
    </lineage>
</organism>
<dbReference type="InterPro" id="IPR007168">
    <property type="entry name" value="Phageshock_PspC_N"/>
</dbReference>
<dbReference type="Proteomes" id="UP000598271">
    <property type="component" value="Unassembled WGS sequence"/>
</dbReference>
<keyword evidence="1" id="KW-0472">Membrane</keyword>
<comment type="caution">
    <text evidence="3">The sequence shown here is derived from an EMBL/GenBank/DDBJ whole genome shotgun (WGS) entry which is preliminary data.</text>
</comment>
<name>A0A8J3DD44_9BACT</name>
<dbReference type="AlphaFoldDB" id="A0A8J3DD44"/>
<keyword evidence="1" id="KW-0812">Transmembrane</keyword>
<protein>
    <recommendedName>
        <fullName evidence="2">Phage shock protein PspC N-terminal domain-containing protein</fullName>
    </recommendedName>
</protein>
<proteinExistence type="predicted"/>
<dbReference type="Pfam" id="PF04024">
    <property type="entry name" value="PspC"/>
    <property type="match status" value="1"/>
</dbReference>
<feature type="domain" description="Phage shock protein PspC N-terminal" evidence="2">
    <location>
        <begin position="11"/>
        <end position="57"/>
    </location>
</feature>
<dbReference type="RefSeq" id="WP_189567793.1">
    <property type="nucleotide sequence ID" value="NZ_BMXF01000006.1"/>
</dbReference>
<evidence type="ECO:0000313" key="4">
    <source>
        <dbReference type="Proteomes" id="UP000598271"/>
    </source>
</evidence>
<evidence type="ECO:0000313" key="3">
    <source>
        <dbReference type="EMBL" id="GHB84984.1"/>
    </source>
</evidence>
<reference evidence="3 4" key="1">
    <citation type="journal article" date="2014" name="Int. J. Syst. Evol. Microbiol.">
        <title>Complete genome sequence of Corynebacterium casei LMG S-19264T (=DSM 44701T), isolated from a smear-ripened cheese.</title>
        <authorList>
            <consortium name="US DOE Joint Genome Institute (JGI-PGF)"/>
            <person name="Walter F."/>
            <person name="Albersmeier A."/>
            <person name="Kalinowski J."/>
            <person name="Ruckert C."/>
        </authorList>
    </citation>
    <scope>NUCLEOTIDE SEQUENCE [LARGE SCALE GENOMIC DNA]</scope>
    <source>
        <strain evidence="3 4">KCTC 12866</strain>
    </source>
</reference>
<evidence type="ECO:0000259" key="2">
    <source>
        <dbReference type="Pfam" id="PF04024"/>
    </source>
</evidence>
<evidence type="ECO:0000256" key="1">
    <source>
        <dbReference type="SAM" id="Phobius"/>
    </source>
</evidence>
<sequence>MDRIRYYVENQVFGVCAGLGEKLSFSASSIRLYFIYASFLTFGSPIIIYLVLAFWMEMRKHLRRHQSPTIWEF</sequence>